<dbReference type="RefSeq" id="WP_088462811.1">
    <property type="nucleotide sequence ID" value="NZ_NIRR01000002.1"/>
</dbReference>
<dbReference type="OrthoDB" id="887022at2"/>
<proteinExistence type="predicted"/>
<accession>A0A246FPH6</accession>
<feature type="chain" id="PRO_5012535005" evidence="2">
    <location>
        <begin position="20"/>
        <end position="141"/>
    </location>
</feature>
<evidence type="ECO:0000256" key="2">
    <source>
        <dbReference type="SAM" id="SignalP"/>
    </source>
</evidence>
<evidence type="ECO:0000313" key="4">
    <source>
        <dbReference type="Proteomes" id="UP000197277"/>
    </source>
</evidence>
<feature type="compositionally biased region" description="Polar residues" evidence="1">
    <location>
        <begin position="129"/>
        <end position="141"/>
    </location>
</feature>
<dbReference type="AlphaFoldDB" id="A0A246FPH6"/>
<evidence type="ECO:0000256" key="1">
    <source>
        <dbReference type="SAM" id="MobiDB-lite"/>
    </source>
</evidence>
<gene>
    <name evidence="3" type="ORF">CDA63_02190</name>
</gene>
<feature type="region of interest" description="Disordered" evidence="1">
    <location>
        <begin position="40"/>
        <end position="141"/>
    </location>
</feature>
<organism evidence="3 4">
    <name type="scientific">Hymenobacter amundsenii</name>
    <dbReference type="NCBI Taxonomy" id="2006685"/>
    <lineage>
        <taxon>Bacteria</taxon>
        <taxon>Pseudomonadati</taxon>
        <taxon>Bacteroidota</taxon>
        <taxon>Cytophagia</taxon>
        <taxon>Cytophagales</taxon>
        <taxon>Hymenobacteraceae</taxon>
        <taxon>Hymenobacter</taxon>
    </lineage>
</organism>
<protein>
    <submittedName>
        <fullName evidence="3">Uncharacterized protein</fullName>
    </submittedName>
</protein>
<dbReference type="Proteomes" id="UP000197277">
    <property type="component" value="Unassembled WGS sequence"/>
</dbReference>
<feature type="signal peptide" evidence="2">
    <location>
        <begin position="1"/>
        <end position="19"/>
    </location>
</feature>
<dbReference type="EMBL" id="NIRR01000002">
    <property type="protein sequence ID" value="OWP64589.1"/>
    <property type="molecule type" value="Genomic_DNA"/>
</dbReference>
<keyword evidence="4" id="KW-1185">Reference proteome</keyword>
<feature type="compositionally biased region" description="Basic and acidic residues" evidence="1">
    <location>
        <begin position="119"/>
        <end position="128"/>
    </location>
</feature>
<sequence>MSKQFALSALALVTLALNACSIEPSDWRPDKKVSLDLVAPGTRSDENFGPETQGTADLVDHGKTESVNPHMPNQAKGGAIEEPVGSGVTLGETNQSKHVTAEESRTANAPDAAQTNSREAIRSVRKPSDTTATKALNGPMQ</sequence>
<evidence type="ECO:0000313" key="3">
    <source>
        <dbReference type="EMBL" id="OWP64589.1"/>
    </source>
</evidence>
<reference evidence="3 4" key="1">
    <citation type="submission" date="2017-06" db="EMBL/GenBank/DDBJ databases">
        <title>Hymenobacter amundsenii sp. nov. isolated from regoliths in Antarctica.</title>
        <authorList>
            <person name="Sedlacek I."/>
            <person name="Kralova S."/>
            <person name="Pantucek R."/>
            <person name="Svec P."/>
            <person name="Holochova P."/>
            <person name="Stankova E."/>
            <person name="Vrbovska V."/>
            <person name="Busse H.-J."/>
        </authorList>
    </citation>
    <scope>NUCLEOTIDE SEQUENCE [LARGE SCALE GENOMIC DNA]</scope>
    <source>
        <strain evidence="3 4">CCM 8682</strain>
    </source>
</reference>
<name>A0A246FPH6_9BACT</name>
<comment type="caution">
    <text evidence="3">The sequence shown here is derived from an EMBL/GenBank/DDBJ whole genome shotgun (WGS) entry which is preliminary data.</text>
</comment>
<keyword evidence="2" id="KW-0732">Signal</keyword>